<keyword evidence="3" id="KW-1185">Reference proteome</keyword>
<evidence type="ECO:0000313" key="3">
    <source>
        <dbReference type="Proteomes" id="UP000242917"/>
    </source>
</evidence>
<name>A0A2H5A467_9EURY</name>
<reference evidence="2 3" key="1">
    <citation type="submission" date="2017-01" db="EMBL/GenBank/DDBJ databases">
        <title>A Red Light-Sensitive Sensory Rhodopsin I From Haloarcula taiwanensis, A New Haloarchaeon Isolated From Taiwan.</title>
        <authorList>
            <person name="Yang C.-S."/>
            <person name="Han Y.-A."/>
            <person name="Chen P.-C."/>
            <person name="Ng W.V."/>
            <person name="Chen T.-W."/>
        </authorList>
    </citation>
    <scope>NUCLEOTIDE SEQUENCE [LARGE SCALE GENOMIC DNA]</scope>
    <source>
        <strain evidence="2 3">Taiwanensis</strain>
        <plasmid evidence="2 3">pNYT2</plasmid>
    </source>
</reference>
<dbReference type="OrthoDB" id="386314at2157"/>
<feature type="transmembrane region" description="Helical" evidence="1">
    <location>
        <begin position="14"/>
        <end position="40"/>
    </location>
</feature>
<dbReference type="EMBL" id="CP019157">
    <property type="protein sequence ID" value="AUG49549.1"/>
    <property type="molecule type" value="Genomic_DNA"/>
</dbReference>
<gene>
    <name evidence="2" type="ORF">BVU17_18415</name>
</gene>
<accession>A0A2H5A467</accession>
<evidence type="ECO:0000256" key="1">
    <source>
        <dbReference type="SAM" id="Phobius"/>
    </source>
</evidence>
<organism evidence="2 3">
    <name type="scientific">Haloarcula taiwanensis</name>
    <dbReference type="NCBI Taxonomy" id="1932004"/>
    <lineage>
        <taxon>Archaea</taxon>
        <taxon>Methanobacteriati</taxon>
        <taxon>Methanobacteriota</taxon>
        <taxon>Stenosarchaea group</taxon>
        <taxon>Halobacteria</taxon>
        <taxon>Halobacteriales</taxon>
        <taxon>Haloarculaceae</taxon>
        <taxon>Haloarcula</taxon>
    </lineage>
</organism>
<evidence type="ECO:0000313" key="2">
    <source>
        <dbReference type="EMBL" id="AUG49549.1"/>
    </source>
</evidence>
<feature type="transmembrane region" description="Helical" evidence="1">
    <location>
        <begin position="93"/>
        <end position="118"/>
    </location>
</feature>
<proteinExistence type="predicted"/>
<protein>
    <recommendedName>
        <fullName evidence="4">DUF4190 domain-containing protein</fullName>
    </recommendedName>
</protein>
<keyword evidence="1" id="KW-0472">Membrane</keyword>
<evidence type="ECO:0008006" key="4">
    <source>
        <dbReference type="Google" id="ProtNLM"/>
    </source>
</evidence>
<keyword evidence="1" id="KW-0812">Transmembrane</keyword>
<geneLocation type="plasmid" evidence="2 3">
    <name>pNYT2</name>
</geneLocation>
<keyword evidence="2" id="KW-0614">Plasmid</keyword>
<dbReference type="KEGG" id="hta:BVU17_18415"/>
<feature type="transmembrane region" description="Helical" evidence="1">
    <location>
        <begin position="52"/>
        <end position="73"/>
    </location>
</feature>
<dbReference type="AlphaFoldDB" id="A0A2H5A467"/>
<keyword evidence="1" id="KW-1133">Transmembrane helix</keyword>
<dbReference type="Proteomes" id="UP000242917">
    <property type="component" value="Plasmid pNYT2"/>
</dbReference>
<sequence length="124" mass="13278">MPVVLLDSLRSGTFSWLVIVGVLVPGLNLLVGATYALSQFRRRHGKANTRHGLLFFSGVCSSTLAVVIAPYVLGPIALVCGYVVRRQYSTREGALMLTAGSVTMLFGLALNAVVFLFVRPGPIL</sequence>